<evidence type="ECO:0000313" key="1">
    <source>
        <dbReference type="EMBL" id="MCI68297.1"/>
    </source>
</evidence>
<keyword evidence="2" id="KW-1185">Reference proteome</keyword>
<organism evidence="1 2">
    <name type="scientific">Trifolium medium</name>
    <dbReference type="NCBI Taxonomy" id="97028"/>
    <lineage>
        <taxon>Eukaryota</taxon>
        <taxon>Viridiplantae</taxon>
        <taxon>Streptophyta</taxon>
        <taxon>Embryophyta</taxon>
        <taxon>Tracheophyta</taxon>
        <taxon>Spermatophyta</taxon>
        <taxon>Magnoliopsida</taxon>
        <taxon>eudicotyledons</taxon>
        <taxon>Gunneridae</taxon>
        <taxon>Pentapetalae</taxon>
        <taxon>rosids</taxon>
        <taxon>fabids</taxon>
        <taxon>Fabales</taxon>
        <taxon>Fabaceae</taxon>
        <taxon>Papilionoideae</taxon>
        <taxon>50 kb inversion clade</taxon>
        <taxon>NPAAA clade</taxon>
        <taxon>Hologalegina</taxon>
        <taxon>IRL clade</taxon>
        <taxon>Trifolieae</taxon>
        <taxon>Trifolium</taxon>
    </lineage>
</organism>
<evidence type="ECO:0000313" key="2">
    <source>
        <dbReference type="Proteomes" id="UP000265520"/>
    </source>
</evidence>
<feature type="non-terminal residue" evidence="1">
    <location>
        <position position="40"/>
    </location>
</feature>
<accession>A0A392U679</accession>
<protein>
    <submittedName>
        <fullName evidence="1">Uncharacterized protein</fullName>
    </submittedName>
</protein>
<dbReference type="Proteomes" id="UP000265520">
    <property type="component" value="Unassembled WGS sequence"/>
</dbReference>
<comment type="caution">
    <text evidence="1">The sequence shown here is derived from an EMBL/GenBank/DDBJ whole genome shotgun (WGS) entry which is preliminary data.</text>
</comment>
<dbReference type="AlphaFoldDB" id="A0A392U679"/>
<reference evidence="1 2" key="1">
    <citation type="journal article" date="2018" name="Front. Plant Sci.">
        <title>Red Clover (Trifolium pratense) and Zigzag Clover (T. medium) - A Picture of Genomic Similarities and Differences.</title>
        <authorList>
            <person name="Dluhosova J."/>
            <person name="Istvanek J."/>
            <person name="Nedelnik J."/>
            <person name="Repkova J."/>
        </authorList>
    </citation>
    <scope>NUCLEOTIDE SEQUENCE [LARGE SCALE GENOMIC DNA]</scope>
    <source>
        <strain evidence="2">cv. 10/8</strain>
        <tissue evidence="1">Leaf</tissue>
    </source>
</reference>
<sequence>MNAAKMKLGTSLRMNLSKPILLNRGNASSAKQALLGRQPE</sequence>
<dbReference type="EMBL" id="LXQA010734058">
    <property type="protein sequence ID" value="MCI68297.1"/>
    <property type="molecule type" value="Genomic_DNA"/>
</dbReference>
<name>A0A392U679_9FABA</name>
<proteinExistence type="predicted"/>